<dbReference type="EMBL" id="CP136986">
    <property type="protein sequence ID" value="WOS79672.1"/>
    <property type="molecule type" value="Genomic_DNA"/>
</dbReference>
<dbReference type="InterPro" id="IPR029039">
    <property type="entry name" value="Flavoprotein-like_sf"/>
</dbReference>
<evidence type="ECO:0000313" key="13">
    <source>
        <dbReference type="Proteomes" id="UP000253594"/>
    </source>
</evidence>
<accession>A0A1S1CC79</accession>
<reference evidence="11" key="8">
    <citation type="submission" date="2023-06" db="EMBL/GenBank/DDBJ databases">
        <authorList>
            <consortium name="Clinical and Environmental Microbiology Branch: Whole genome sequencing antimicrobial resistance pathogens in the healthcare setting"/>
        </authorList>
    </citation>
    <scope>NUCLEOTIDE SEQUENCE</scope>
    <source>
        <strain evidence="11">2021CK-01020</strain>
    </source>
</reference>
<evidence type="ECO:0000259" key="5">
    <source>
        <dbReference type="Pfam" id="PF03358"/>
    </source>
</evidence>
<evidence type="ECO:0000256" key="4">
    <source>
        <dbReference type="ARBA" id="ARBA00023002"/>
    </source>
</evidence>
<dbReference type="SMR" id="A0A072ZQA6"/>
<reference evidence="11" key="9">
    <citation type="submission" date="2023-10" db="EMBL/GenBank/DDBJ databases">
        <title>Pathogen: clinical or host-associated sample.</title>
        <authorList>
            <person name="Hergert J."/>
            <person name="Casey R."/>
            <person name="Wagner J."/>
            <person name="Young E.L."/>
            <person name="Oakeson K.F."/>
        </authorList>
    </citation>
    <scope>NUCLEOTIDE SEQUENCE</scope>
    <source>
        <strain evidence="11">2021CK-01020</strain>
    </source>
</reference>
<dbReference type="RefSeq" id="WP_003091915.1">
    <property type="nucleotide sequence ID" value="NZ_AP014622.1"/>
</dbReference>
<dbReference type="EMBL" id="QORE01000167">
    <property type="protein sequence ID" value="RCI75470.1"/>
    <property type="molecule type" value="Genomic_DNA"/>
</dbReference>
<evidence type="ECO:0000313" key="11">
    <source>
        <dbReference type="EMBL" id="WOS79672.1"/>
    </source>
</evidence>
<evidence type="ECO:0000313" key="15">
    <source>
        <dbReference type="Proteomes" id="UP000433532"/>
    </source>
</evidence>
<dbReference type="OMA" id="DVEVCHW"/>
<dbReference type="EMBL" id="WOAD01000009">
    <property type="protein sequence ID" value="MUI36047.1"/>
    <property type="molecule type" value="Genomic_DNA"/>
</dbReference>
<sequence length="197" mass="21518">MLVVSIAGSPSVRSRSGVLLERARDWLSRRGVEVASHQVLDFPAEDLLRARLDSPPVLALAEQIGRADGLLVATPVYKASFSGALKVLLDLLPERALEHKVVLPFATGGSSAHMLAVDYALKPVLAALKAQEVLHGVFAVDKQIAYATESDPARLEPVLEQRLENALETFHLALSRRPQPIDPQLLNERLVNARWSI</sequence>
<dbReference type="Proteomes" id="UP000045039">
    <property type="component" value="Unassembled WGS sequence"/>
</dbReference>
<evidence type="ECO:0000313" key="12">
    <source>
        <dbReference type="Proteomes" id="UP000045039"/>
    </source>
</evidence>
<dbReference type="EMBL" id="WXZT01000001">
    <property type="protein sequence ID" value="MZZ11180.1"/>
    <property type="molecule type" value="Genomic_DNA"/>
</dbReference>
<reference evidence="12" key="2">
    <citation type="submission" date="2015-06" db="EMBL/GenBank/DDBJ databases">
        <authorList>
            <person name="Radhakrishnan Rajesh"/>
            <person name="Underwood Anthony"/>
            <person name="Al-Shahib Ali"/>
        </authorList>
    </citation>
    <scope>NUCLEOTIDE SEQUENCE [LARGE SCALE GENOMIC DNA]</scope>
    <source>
        <strain evidence="12">P19_London_7_VIM_2_05_10</strain>
    </source>
</reference>
<reference evidence="9 13" key="4">
    <citation type="submission" date="2018-07" db="EMBL/GenBank/DDBJ databases">
        <title>Mechanisms of high-level aminoglycoside resistance among Gram-negative pathogens in Brazil.</title>
        <authorList>
            <person name="Ballaben A.S."/>
            <person name="Darini A.L.C."/>
            <person name="Doi Y."/>
        </authorList>
    </citation>
    <scope>NUCLEOTIDE SEQUENCE [LARGE SCALE GENOMIC DNA]</scope>
    <source>
        <strain evidence="9 13">B2-305</strain>
    </source>
</reference>
<dbReference type="InterPro" id="IPR051814">
    <property type="entry name" value="NAD(P)H-dep_FMN_reductase"/>
</dbReference>
<dbReference type="KEGG" id="paeb:NCGM1900_2824"/>
<dbReference type="InterPro" id="IPR005025">
    <property type="entry name" value="FMN_Rdtase-like_dom"/>
</dbReference>
<keyword evidence="3" id="KW-0288">FMN</keyword>
<dbReference type="NCBIfam" id="NF007859">
    <property type="entry name" value="PRK10569.1"/>
    <property type="match status" value="1"/>
</dbReference>
<dbReference type="Proteomes" id="UP001297540">
    <property type="component" value="Chromosome"/>
</dbReference>
<dbReference type="GO" id="GO:0046306">
    <property type="term" value="P:alkanesulfonate catabolic process"/>
    <property type="evidence" value="ECO:0007669"/>
    <property type="project" value="InterPro"/>
</dbReference>
<name>A0A072ZQA6_PSEAI</name>
<keyword evidence="2" id="KW-0285">Flavoprotein</keyword>
<dbReference type="Proteomes" id="UP000253594">
    <property type="component" value="Unassembled WGS sequence"/>
</dbReference>
<feature type="domain" description="NADPH-dependent FMN reductase-like" evidence="5">
    <location>
        <begin position="1"/>
        <end position="143"/>
    </location>
</feature>
<dbReference type="SUPFAM" id="SSF52218">
    <property type="entry name" value="Flavoproteins"/>
    <property type="match status" value="1"/>
</dbReference>
<dbReference type="AlphaFoldDB" id="A0A072ZQA6"/>
<evidence type="ECO:0000256" key="1">
    <source>
        <dbReference type="ARBA" id="ARBA00005990"/>
    </source>
</evidence>
<keyword evidence="4 7" id="KW-0560">Oxidoreductase</keyword>
<dbReference type="Proteomes" id="UP000433532">
    <property type="component" value="Unassembled WGS sequence"/>
</dbReference>
<dbReference type="EMBL" id="NSNE01000014">
    <property type="protein sequence ID" value="RPM11012.1"/>
    <property type="molecule type" value="Genomic_DNA"/>
</dbReference>
<evidence type="ECO:0000256" key="2">
    <source>
        <dbReference type="ARBA" id="ARBA00022630"/>
    </source>
</evidence>
<reference evidence="10 14" key="3">
    <citation type="submission" date="2017-08" db="EMBL/GenBank/DDBJ databases">
        <authorList>
            <person name="Feschi L."/>
            <person name="Jeukens J."/>
            <person name="Emond-Rheault J.-G."/>
            <person name="Kukavica-Ibrulj I."/>
            <person name="Boyle B."/>
            <person name="Levesque R.C."/>
        </authorList>
    </citation>
    <scope>NUCLEOTIDE SEQUENCE [LARGE SCALE GENOMIC DNA]</scope>
    <source>
        <strain evidence="10 14">PA-W36</strain>
    </source>
</reference>
<evidence type="ECO:0000313" key="9">
    <source>
        <dbReference type="EMBL" id="RCI75470.1"/>
    </source>
</evidence>
<dbReference type="EC" id="1.5.1.38" evidence="6 7"/>
<dbReference type="Pfam" id="PF03358">
    <property type="entry name" value="FMN_red"/>
    <property type="match status" value="1"/>
</dbReference>
<comment type="similarity">
    <text evidence="1">Belongs to the SsuE family.</text>
</comment>
<dbReference type="EMBL" id="CVVU01000268">
    <property type="protein sequence ID" value="CRQ07144.1"/>
    <property type="molecule type" value="Genomic_DNA"/>
</dbReference>
<evidence type="ECO:0000256" key="3">
    <source>
        <dbReference type="ARBA" id="ARBA00022643"/>
    </source>
</evidence>
<reference evidence="10 14" key="5">
    <citation type="submission" date="2019-01" db="EMBL/GenBank/DDBJ databases">
        <title>The Pseudomonas aeruginosa pan-genome provides new insights on its population structure, horizontal gene transfer and pathogenicity.</title>
        <authorList>
            <person name="Freschi L."/>
            <person name="Vincent A.T."/>
            <person name="Jeukens J."/>
            <person name="Emond-Rheault J.-G."/>
            <person name="Kukavica-Ibrulj I."/>
            <person name="Dupont M.-J."/>
            <person name="Charette S.J."/>
            <person name="Boyle B."/>
            <person name="Levesque R.C."/>
        </authorList>
    </citation>
    <scope>NUCLEOTIDE SEQUENCE [LARGE SCALE GENOMIC DNA]</scope>
    <source>
        <strain evidence="10 14">PA-W36</strain>
    </source>
</reference>
<dbReference type="Gene3D" id="3.40.50.360">
    <property type="match status" value="1"/>
</dbReference>
<evidence type="ECO:0000313" key="8">
    <source>
        <dbReference type="EMBL" id="MZZ11180.1"/>
    </source>
</evidence>
<evidence type="ECO:0000313" key="10">
    <source>
        <dbReference type="EMBL" id="RPM11012.1"/>
    </source>
</evidence>
<protein>
    <submittedName>
        <fullName evidence="6">FMN reductase (NADPH)</fullName>
    </submittedName>
    <submittedName>
        <fullName evidence="7">NADPH-dependent FMN reductase</fullName>
        <ecNumber evidence="6 7">1.5.1.38</ecNumber>
    </submittedName>
</protein>
<dbReference type="PANTHER" id="PTHR43408">
    <property type="entry name" value="FMN REDUCTASE (NADPH)"/>
    <property type="match status" value="1"/>
</dbReference>
<dbReference type="Proteomes" id="UP000644192">
    <property type="component" value="Unassembled WGS sequence"/>
</dbReference>
<evidence type="ECO:0000313" key="14">
    <source>
        <dbReference type="Proteomes" id="UP000284767"/>
    </source>
</evidence>
<organism evidence="7 15">
    <name type="scientific">Pseudomonas aeruginosa</name>
    <dbReference type="NCBI Taxonomy" id="287"/>
    <lineage>
        <taxon>Bacteria</taxon>
        <taxon>Pseudomonadati</taxon>
        <taxon>Pseudomonadota</taxon>
        <taxon>Gammaproteobacteria</taxon>
        <taxon>Pseudomonadales</taxon>
        <taxon>Pseudomonadaceae</taxon>
        <taxon>Pseudomonas</taxon>
    </lineage>
</organism>
<dbReference type="InterPro" id="IPR020048">
    <property type="entry name" value="NADPH-dep_FMN_reduc_SsuE"/>
</dbReference>
<reference evidence="7 15" key="6">
    <citation type="submission" date="2019-11" db="EMBL/GenBank/DDBJ databases">
        <title>Genomes of ocular Pseudomonas aeruginosa isolates.</title>
        <authorList>
            <person name="Khan M."/>
            <person name="Rice S.A."/>
            <person name="Willcox M.D.P."/>
            <person name="Stapleton F."/>
        </authorList>
    </citation>
    <scope>NUCLEOTIDE SEQUENCE [LARGE SCALE GENOMIC DNA]</scope>
    <source>
        <strain evidence="7 15">PA221</strain>
    </source>
</reference>
<evidence type="ECO:0000313" key="7">
    <source>
        <dbReference type="EMBL" id="MUI36047.1"/>
    </source>
</evidence>
<dbReference type="GO" id="GO:0052873">
    <property type="term" value="F:FMN reductase (NADPH) activity"/>
    <property type="evidence" value="ECO:0007669"/>
    <property type="project" value="UniProtKB-EC"/>
</dbReference>
<accession>A0A072ZQA6</accession>
<evidence type="ECO:0000313" key="6">
    <source>
        <dbReference type="EMBL" id="CRQ07144.1"/>
    </source>
</evidence>
<dbReference type="PANTHER" id="PTHR43408:SF1">
    <property type="entry name" value="FMN REDUCTASE (NADPH)"/>
    <property type="match status" value="1"/>
</dbReference>
<dbReference type="NCBIfam" id="TIGR03567">
    <property type="entry name" value="FMN_reduc_SsuE"/>
    <property type="match status" value="1"/>
</dbReference>
<dbReference type="Proteomes" id="UP000284767">
    <property type="component" value="Unassembled WGS sequence"/>
</dbReference>
<reference evidence="6" key="1">
    <citation type="submission" date="2015-06" db="EMBL/GenBank/DDBJ databases">
        <authorList>
            <person name="Radhakrishnan R."/>
            <person name="Underwood A."/>
            <person name="Al-Shahib A."/>
        </authorList>
    </citation>
    <scope>NUCLEOTIDE SEQUENCE</scope>
    <source>
        <strain evidence="6">P19_London_7_VIM_2_05_10</strain>
    </source>
</reference>
<reference evidence="8" key="7">
    <citation type="submission" date="2020-01" db="EMBL/GenBank/DDBJ databases">
        <title>Bacteria Cultured from War Wounds Associated with the Conflict in Eastern Ukraine.</title>
        <authorList>
            <person name="Snesrud E."/>
            <person name="Galac M.R."/>
            <person name="Mc Gann P."/>
            <person name="Valentine K."/>
            <person name="Viacheslav K."/>
        </authorList>
    </citation>
    <scope>NUCLEOTIDE SEQUENCE</scope>
    <source>
        <strain evidence="8">VNMU148</strain>
    </source>
</reference>
<gene>
    <name evidence="7" type="primary">ssuE</name>
    <name evidence="9" type="ORF">DT376_07475</name>
    <name evidence="7" type="ORF">GNQ48_13595</name>
    <name evidence="8" type="ORF">GUL26_02850</name>
    <name evidence="10" type="ORF">IPC1295_22150</name>
    <name evidence="11" type="ORF">L4V69_11095</name>
    <name evidence="6" type="ORF">PAERUG_P19_London_7_VIM_2_05_10_06616</name>
</gene>
<proteinExistence type="inferred from homology"/>
<dbReference type="GO" id="GO:0016655">
    <property type="term" value="F:oxidoreductase activity, acting on NAD(P)H, quinone or similar compound as acceptor"/>
    <property type="evidence" value="ECO:0007669"/>
    <property type="project" value="UniProtKB-ARBA"/>
</dbReference>
<dbReference type="eggNOG" id="COG0431">
    <property type="taxonomic scope" value="Bacteria"/>
</dbReference>